<keyword evidence="11" id="KW-1015">Disulfide bond</keyword>
<proteinExistence type="inferred from homology"/>
<dbReference type="Pfam" id="PF00777">
    <property type="entry name" value="Glyco_transf_29"/>
    <property type="match status" value="1"/>
</dbReference>
<keyword evidence="10" id="KW-0472">Membrane</keyword>
<evidence type="ECO:0000256" key="1">
    <source>
        <dbReference type="ARBA" id="ARBA00004447"/>
    </source>
</evidence>
<comment type="similarity">
    <text evidence="2">Belongs to the glycosyltransferase 29 family.</text>
</comment>
<dbReference type="PANTHER" id="PTHR46059:SF3">
    <property type="entry name" value="BETA-GALACTOSIDE ALPHA-2,6-SIALYLTRANSFERASE 2"/>
    <property type="match status" value="1"/>
</dbReference>
<dbReference type="GO" id="GO:0097503">
    <property type="term" value="P:sialylation"/>
    <property type="evidence" value="ECO:0007669"/>
    <property type="project" value="TreeGrafter"/>
</dbReference>
<keyword evidence="7" id="KW-0735">Signal-anchor</keyword>
<dbReference type="EC" id="2.4.3.1" evidence="17"/>
<gene>
    <name evidence="20" type="ORF">D5F01_LYC23488</name>
</gene>
<feature type="compositionally biased region" description="Basic and acidic residues" evidence="19">
    <location>
        <begin position="465"/>
        <end position="495"/>
    </location>
</feature>
<evidence type="ECO:0000256" key="18">
    <source>
        <dbReference type="ARBA" id="ARBA00060076"/>
    </source>
</evidence>
<reference evidence="20 21" key="1">
    <citation type="submission" date="2019-07" db="EMBL/GenBank/DDBJ databases">
        <title>Chromosome genome assembly for large yellow croaker.</title>
        <authorList>
            <person name="Xiao S."/>
        </authorList>
    </citation>
    <scope>NUCLEOTIDE SEQUENCE [LARGE SCALE GENOMIC DNA]</scope>
    <source>
        <strain evidence="20">JMULYC20181020</strain>
        <tissue evidence="20">Muscle</tissue>
    </source>
</reference>
<evidence type="ECO:0000256" key="9">
    <source>
        <dbReference type="ARBA" id="ARBA00023034"/>
    </source>
</evidence>
<evidence type="ECO:0000256" key="17">
    <source>
        <dbReference type="ARBA" id="ARBA00034329"/>
    </source>
</evidence>
<comment type="subcellular location">
    <subcellularLocation>
        <location evidence="1">Golgi apparatus</location>
        <location evidence="1">Golgi stack membrane</location>
        <topology evidence="1">Single-pass type II membrane protein</topology>
    </subcellularLocation>
</comment>
<evidence type="ECO:0000256" key="10">
    <source>
        <dbReference type="ARBA" id="ARBA00023136"/>
    </source>
</evidence>
<comment type="catalytic activity">
    <reaction evidence="16">
        <text>a beta-D-galactoside + CMP-N-acetyl-beta-neuraminate = an N-acetyl-alpha-neuraminyl-(2-&gt;6)-beta-D-galactosyl derivative + CMP + H(+)</text>
        <dbReference type="Rhea" id="RHEA:52104"/>
        <dbReference type="ChEBI" id="CHEBI:15378"/>
        <dbReference type="ChEBI" id="CHEBI:28034"/>
        <dbReference type="ChEBI" id="CHEBI:57812"/>
        <dbReference type="ChEBI" id="CHEBI:60377"/>
        <dbReference type="ChEBI" id="CHEBI:136398"/>
        <dbReference type="EC" id="2.4.3.1"/>
    </reaction>
</comment>
<evidence type="ECO:0000256" key="5">
    <source>
        <dbReference type="ARBA" id="ARBA00022679"/>
    </source>
</evidence>
<dbReference type="EMBL" id="REGW02000024">
    <property type="protein sequence ID" value="KAE8278578.1"/>
    <property type="molecule type" value="Genomic_DNA"/>
</dbReference>
<evidence type="ECO:0000256" key="14">
    <source>
        <dbReference type="ARBA" id="ARBA00030509"/>
    </source>
</evidence>
<keyword evidence="5 20" id="KW-0808">Transferase</keyword>
<feature type="compositionally biased region" description="Basic and acidic residues" evidence="19">
    <location>
        <begin position="550"/>
        <end position="592"/>
    </location>
</feature>
<dbReference type="AlphaFoldDB" id="A0A6G0HH66"/>
<organism evidence="20 21">
    <name type="scientific">Larimichthys crocea</name>
    <name type="common">Large yellow croaker</name>
    <name type="synonym">Pseudosciaena crocea</name>
    <dbReference type="NCBI Taxonomy" id="215358"/>
    <lineage>
        <taxon>Eukaryota</taxon>
        <taxon>Metazoa</taxon>
        <taxon>Chordata</taxon>
        <taxon>Craniata</taxon>
        <taxon>Vertebrata</taxon>
        <taxon>Euteleostomi</taxon>
        <taxon>Actinopterygii</taxon>
        <taxon>Neopterygii</taxon>
        <taxon>Teleostei</taxon>
        <taxon>Neoteleostei</taxon>
        <taxon>Acanthomorphata</taxon>
        <taxon>Eupercaria</taxon>
        <taxon>Sciaenidae</taxon>
        <taxon>Larimichthys</taxon>
    </lineage>
</organism>
<keyword evidence="4 20" id="KW-0328">Glycosyltransferase</keyword>
<evidence type="ECO:0000256" key="11">
    <source>
        <dbReference type="ARBA" id="ARBA00023157"/>
    </source>
</evidence>
<keyword evidence="9" id="KW-0333">Golgi apparatus</keyword>
<evidence type="ECO:0000256" key="8">
    <source>
        <dbReference type="ARBA" id="ARBA00022989"/>
    </source>
</evidence>
<dbReference type="Proteomes" id="UP000424527">
    <property type="component" value="Unassembled WGS sequence"/>
</dbReference>
<evidence type="ECO:0000256" key="12">
    <source>
        <dbReference type="ARBA" id="ARBA00023180"/>
    </source>
</evidence>
<evidence type="ECO:0000313" key="20">
    <source>
        <dbReference type="EMBL" id="KAE8278578.1"/>
    </source>
</evidence>
<evidence type="ECO:0000256" key="16">
    <source>
        <dbReference type="ARBA" id="ARBA00034249"/>
    </source>
</evidence>
<comment type="function">
    <text evidence="18">Transfers sialic acid from the donor of substrate CMP-sialic acid to galactose containing acceptor substrates.</text>
</comment>
<comment type="caution">
    <text evidence="20">The sequence shown here is derived from an EMBL/GenBank/DDBJ whole genome shotgun (WGS) entry which is preliminary data.</text>
</comment>
<dbReference type="InterPro" id="IPR001675">
    <property type="entry name" value="Glyco_trans_29"/>
</dbReference>
<evidence type="ECO:0000256" key="2">
    <source>
        <dbReference type="ARBA" id="ARBA00006003"/>
    </source>
</evidence>
<evidence type="ECO:0000256" key="13">
    <source>
        <dbReference type="ARBA" id="ARBA00030410"/>
    </source>
</evidence>
<evidence type="ECO:0000313" key="21">
    <source>
        <dbReference type="Proteomes" id="UP000424527"/>
    </source>
</evidence>
<dbReference type="FunFam" id="3.90.1480.20:FF:000010">
    <property type="entry name" value="ST6 beta-galactoside alpha-2,6-sialyltransferase 2"/>
    <property type="match status" value="1"/>
</dbReference>
<dbReference type="GO" id="GO:0003835">
    <property type="term" value="F:beta-galactoside alpha-2,6-sialyltransferase activity"/>
    <property type="evidence" value="ECO:0007669"/>
    <property type="project" value="UniProtKB-EC"/>
</dbReference>
<keyword evidence="6" id="KW-0812">Transmembrane</keyword>
<dbReference type="GO" id="GO:0032580">
    <property type="term" value="C:Golgi cisterna membrane"/>
    <property type="evidence" value="ECO:0007669"/>
    <property type="project" value="UniProtKB-SubCell"/>
</dbReference>
<keyword evidence="8" id="KW-1133">Transmembrane helix</keyword>
<evidence type="ECO:0000256" key="7">
    <source>
        <dbReference type="ARBA" id="ARBA00022968"/>
    </source>
</evidence>
<keyword evidence="21" id="KW-1185">Reference proteome</keyword>
<protein>
    <recommendedName>
        <fullName evidence="3">Beta-galactoside alpha-2,6-sialyltransferase 2</fullName>
        <ecNumber evidence="17">2.4.3.1</ecNumber>
    </recommendedName>
    <alternativeName>
        <fullName evidence="14">CMP-N-acetylneuraminate-beta-galactosamide-alpha-2,6-sialyltransferase 2</fullName>
    </alternativeName>
    <alternativeName>
        <fullName evidence="13">ST6Gal II</fullName>
    </alternativeName>
    <alternativeName>
        <fullName evidence="15">Sialyltransferase 2</fullName>
    </alternativeName>
</protein>
<feature type="compositionally biased region" description="Polar residues" evidence="19">
    <location>
        <begin position="449"/>
        <end position="464"/>
    </location>
</feature>
<evidence type="ECO:0000256" key="15">
    <source>
        <dbReference type="ARBA" id="ARBA00032076"/>
    </source>
</evidence>
<evidence type="ECO:0000256" key="4">
    <source>
        <dbReference type="ARBA" id="ARBA00022676"/>
    </source>
</evidence>
<name>A0A6G0HH66_LARCR</name>
<dbReference type="Gene3D" id="3.90.1480.20">
    <property type="entry name" value="Glycosyl transferase family 29"/>
    <property type="match status" value="1"/>
</dbReference>
<dbReference type="InterPro" id="IPR038578">
    <property type="entry name" value="GT29-like_sf"/>
</dbReference>
<accession>A0A6G0HH66</accession>
<evidence type="ECO:0000256" key="19">
    <source>
        <dbReference type="SAM" id="MobiDB-lite"/>
    </source>
</evidence>
<keyword evidence="12" id="KW-0325">Glycoprotein</keyword>
<sequence>MKLYRTWLLLVLLVWLVLFLSLLCHFLDLRSSSPLWSRSAAKSRLTWTETRRLVSQRGSLRPAGQEEKDWRRRRTDYRSRSKVYSRSKSLEILQRLWTGNLSVGMLSPRLQKVLKVQLSFNRHQVTYGGLRGGRRSGLQLYCELKRRTRIRTVDGTEEPFSGLGWARLVPSLPLQELQTSQYRTCAVVTSAGAILNSSLGMEIDSHDAVLRFNAAPTKGFERDVGTKTTIRIINSQIMARPKHHFNSSSLYQNVTLLVWDPAPYSFNLTKWFEKPDFDLFSAYVERRRLRPEQPFYILHPGFIWSLWDLIQDHTEDRIQPNPPSSGFTGLLLMMSLCGEVSVYEFIPSIRRTDLCHYYERYHDDACTLGAYHPLLYEKLLVQKINQSPPDQLKRGKRRFRTDHCGPRSEEFRTVHCEPQSEEVQDSPLWTTIRGVQDGPLWTRIRGGSVRSTVDQDQRSSGQSTVDHDQRRFRTDHCGPRSEEFRTVHCEPRSEGVQDGPLWTRIRGGSARSTVDHDQRGFSTVHCEPRSEGVQHGPLWTRIRGGSARSTVDHDQRGSGRSTVDHDQRGSARSTVDHDQRGSGRSTVDHDQGGFRMVHCGPRSEGVQDGPLWTTIRGVQHGPLWTTIRGGSEWSTVDQDQRGSARSTVDHDQRGFRTVHCGPGSEGFSTVHCGPRSEGFRTVHCGPRSEGVQNGPLWITIRGGSGRSTVDQDQRGSAWSTVDHDQRGFRMVHCGPGSEGFSTVHCGPRSEGVQNGPLWTRIRGVQHGPLWTTIRGGSEWSTVDQDQRGFRTVHCGPGSEGFRTL</sequence>
<dbReference type="PANTHER" id="PTHR46059">
    <property type="entry name" value="BETA-GALACTOSIDE ALPHA-2,6-SIALYLTRANSFERASE"/>
    <property type="match status" value="1"/>
</dbReference>
<evidence type="ECO:0000256" key="6">
    <source>
        <dbReference type="ARBA" id="ARBA00022692"/>
    </source>
</evidence>
<evidence type="ECO:0000256" key="3">
    <source>
        <dbReference type="ARBA" id="ARBA00020782"/>
    </source>
</evidence>
<feature type="region of interest" description="Disordered" evidence="19">
    <location>
        <begin position="448"/>
        <end position="594"/>
    </location>
</feature>